<evidence type="ECO:0000256" key="4">
    <source>
        <dbReference type="ARBA" id="ARBA00022692"/>
    </source>
</evidence>
<dbReference type="InterPro" id="IPR003010">
    <property type="entry name" value="C-N_Hydrolase"/>
</dbReference>
<evidence type="ECO:0000256" key="1">
    <source>
        <dbReference type="ARBA" id="ARBA00004651"/>
    </source>
</evidence>
<evidence type="ECO:0000256" key="5">
    <source>
        <dbReference type="ARBA" id="ARBA00022989"/>
    </source>
</evidence>
<dbReference type="InterPro" id="IPR004563">
    <property type="entry name" value="Apolipo_AcylTrfase"/>
</dbReference>
<evidence type="ECO:0000259" key="10">
    <source>
        <dbReference type="PROSITE" id="PS50263"/>
    </source>
</evidence>
<sequence>MRRAGRKGVDTVRAAAGRFSAVHHRTSGRGTSTQSSNAAGPWGGVPSRRAATGSQVQRTRGGGGSARPAGATRVGPGSSVDNGSRATRSQRIPGRPEGRRAPIPPFREGPPEAHPAGRRAAGARYGQLILPKAPGRPPTVPSGPETTPEAAVSPPAAAGAPRDAVADARPGRAARLARLVRREAPRTALAAVGGLGLAAAFPPYGLWPLSVAAVAALALLTRGRTARQGAWTGFAFALPFFFVLLRWLHVVGYDAVVGLSIAEALFVAALGAGLAVTSRLPAWPLWGACLWIAQEWARDRVPFGGFPWGRLAFANTGSPFTPLAALGGAPVVTFGVALAGGLLAYALSAAHRLRAGGPRTVRAALPAVEAVALAVAVTLVGYAVPVPTKADDTADIAIVQGNVQNPGMNFLGRPMMILDNHVNATLQLARDIKAGKVRKPDLVIWPENSSDLDPFQYPEAYDRIEEAVKAVGVPVLVGALIDHPGKQGYIDNKGIVWDPRTGPGASYAKQHPVPFGEYVPFRAQLSKVITRLQRVPRDFYPGDRTGVLQVGPARLGDVICFEVAYDEIVHETVRAGARALVVQTNNATYGRTGQPEQQLAMSRLRAVEHGRAVVTAATSGISAVVSPDGRVLQHSEEFTRDVISARIPLRDGTTLADRVGAGPEWALAIVGLLSCAAAFLIGRRVRPEGTEEDMDKKGQL</sequence>
<comment type="catalytic activity">
    <reaction evidence="8">
        <text>N-terminal S-1,2-diacyl-sn-glyceryl-L-cysteinyl-[lipoprotein] + a glycerophospholipid = N-acyl-S-1,2-diacyl-sn-glyceryl-L-cysteinyl-[lipoprotein] + a 2-acyl-sn-glycero-3-phospholipid + H(+)</text>
        <dbReference type="Rhea" id="RHEA:48228"/>
        <dbReference type="Rhea" id="RHEA-COMP:14681"/>
        <dbReference type="Rhea" id="RHEA-COMP:14684"/>
        <dbReference type="ChEBI" id="CHEBI:15378"/>
        <dbReference type="ChEBI" id="CHEBI:136912"/>
        <dbReference type="ChEBI" id="CHEBI:140656"/>
        <dbReference type="ChEBI" id="CHEBI:140657"/>
        <dbReference type="ChEBI" id="CHEBI:140660"/>
        <dbReference type="EC" id="2.3.1.269"/>
    </reaction>
</comment>
<dbReference type="InterPro" id="IPR036526">
    <property type="entry name" value="C-N_Hydrolase_sf"/>
</dbReference>
<dbReference type="HAMAP" id="MF_01148">
    <property type="entry name" value="Lnt"/>
    <property type="match status" value="1"/>
</dbReference>
<dbReference type="EC" id="2.3.1.269" evidence="8"/>
<evidence type="ECO:0000256" key="6">
    <source>
        <dbReference type="ARBA" id="ARBA00023136"/>
    </source>
</evidence>
<keyword evidence="12" id="KW-1185">Reference proteome</keyword>
<comment type="caution">
    <text evidence="8">Lacks conserved residue(s) required for the propagation of feature annotation.</text>
</comment>
<accession>A0ABX7RNW1</accession>
<feature type="transmembrane region" description="Helical" evidence="8">
    <location>
        <begin position="360"/>
        <end position="384"/>
    </location>
</feature>
<dbReference type="SUPFAM" id="SSF56317">
    <property type="entry name" value="Carbon-nitrogen hydrolase"/>
    <property type="match status" value="1"/>
</dbReference>
<feature type="transmembrane region" description="Helical" evidence="8">
    <location>
        <begin position="323"/>
        <end position="348"/>
    </location>
</feature>
<keyword evidence="6 8" id="KW-0472">Membrane</keyword>
<dbReference type="Pfam" id="PF00795">
    <property type="entry name" value="CN_hydrolase"/>
    <property type="match status" value="1"/>
</dbReference>
<feature type="compositionally biased region" description="Polar residues" evidence="9">
    <location>
        <begin position="79"/>
        <end position="90"/>
    </location>
</feature>
<proteinExistence type="inferred from homology"/>
<feature type="transmembrane region" description="Helical" evidence="8">
    <location>
        <begin position="229"/>
        <end position="248"/>
    </location>
</feature>
<keyword evidence="4 8" id="KW-0812">Transmembrane</keyword>
<dbReference type="PROSITE" id="PS50263">
    <property type="entry name" value="CN_HYDROLASE"/>
    <property type="match status" value="1"/>
</dbReference>
<dbReference type="InterPro" id="IPR045378">
    <property type="entry name" value="LNT_N"/>
</dbReference>
<keyword evidence="5 8" id="KW-1133">Transmembrane helix</keyword>
<feature type="domain" description="CN hydrolase" evidence="10">
    <location>
        <begin position="394"/>
        <end position="649"/>
    </location>
</feature>
<feature type="region of interest" description="Disordered" evidence="9">
    <location>
        <begin position="1"/>
        <end position="168"/>
    </location>
</feature>
<comment type="pathway">
    <text evidence="8">Protein modification; lipoprotein biosynthesis (N-acyl transfer).</text>
</comment>
<evidence type="ECO:0000256" key="7">
    <source>
        <dbReference type="ARBA" id="ARBA00023315"/>
    </source>
</evidence>
<feature type="transmembrane region" description="Helical" evidence="8">
    <location>
        <begin position="188"/>
        <end position="209"/>
    </location>
</feature>
<keyword evidence="7 8" id="KW-0012">Acyltransferase</keyword>
<feature type="transmembrane region" description="Helical" evidence="8">
    <location>
        <begin position="255"/>
        <end position="276"/>
    </location>
</feature>
<comment type="similarity">
    <text evidence="8">Belongs to the CN hydrolase family. Apolipoprotein N-acyltransferase subfamily.</text>
</comment>
<evidence type="ECO:0000256" key="3">
    <source>
        <dbReference type="ARBA" id="ARBA00022679"/>
    </source>
</evidence>
<dbReference type="CDD" id="cd07571">
    <property type="entry name" value="ALP_N-acyl_transferase"/>
    <property type="match status" value="1"/>
</dbReference>
<evidence type="ECO:0000256" key="2">
    <source>
        <dbReference type="ARBA" id="ARBA00022475"/>
    </source>
</evidence>
<dbReference type="EMBL" id="CP071595">
    <property type="protein sequence ID" value="QSY48428.1"/>
    <property type="molecule type" value="Genomic_DNA"/>
</dbReference>
<reference evidence="11 12" key="1">
    <citation type="submission" date="2021-03" db="EMBL/GenBank/DDBJ databases">
        <title>Streptomyces strains.</title>
        <authorList>
            <person name="Lund M.B."/>
            <person name="Toerring T."/>
        </authorList>
    </citation>
    <scope>NUCLEOTIDE SEQUENCE [LARGE SCALE GENOMIC DNA]</scope>
    <source>
        <strain evidence="11 12">KCC S-1010</strain>
    </source>
</reference>
<feature type="compositionally biased region" description="Low complexity" evidence="9">
    <location>
        <begin position="144"/>
        <end position="163"/>
    </location>
</feature>
<comment type="function">
    <text evidence="8">Catalyzes the phospholipid dependent N-acylation of the N-terminal cysteine of apolipoprotein, the last step in lipoprotein maturation.</text>
</comment>
<evidence type="ECO:0000256" key="8">
    <source>
        <dbReference type="HAMAP-Rule" id="MF_01148"/>
    </source>
</evidence>
<dbReference type="NCBIfam" id="TIGR00546">
    <property type="entry name" value="lnt"/>
    <property type="match status" value="1"/>
</dbReference>
<keyword evidence="3 8" id="KW-0808">Transferase</keyword>
<dbReference type="Proteomes" id="UP000671836">
    <property type="component" value="Chromosome"/>
</dbReference>
<evidence type="ECO:0000256" key="9">
    <source>
        <dbReference type="SAM" id="MobiDB-lite"/>
    </source>
</evidence>
<dbReference type="PANTHER" id="PTHR38686:SF1">
    <property type="entry name" value="APOLIPOPROTEIN N-ACYLTRANSFERASE"/>
    <property type="match status" value="1"/>
</dbReference>
<gene>
    <name evidence="8 11" type="primary">lnt</name>
    <name evidence="11" type="ORF">J3S04_25385</name>
</gene>
<comment type="subcellular location">
    <subcellularLocation>
        <location evidence="1 8">Cell membrane</location>
        <topology evidence="1 8">Multi-pass membrane protein</topology>
    </subcellularLocation>
</comment>
<name>A0ABX7RNW1_9ACTN</name>
<keyword evidence="2 8" id="KW-1003">Cell membrane</keyword>
<protein>
    <recommendedName>
        <fullName evidence="8">Apolipoprotein N-acyltransferase</fullName>
        <shortName evidence="8">ALP N-acyltransferase</shortName>
        <ecNumber evidence="8">2.3.1.269</ecNumber>
    </recommendedName>
</protein>
<dbReference type="Gene3D" id="3.60.110.10">
    <property type="entry name" value="Carbon-nitrogen hydrolase"/>
    <property type="match status" value="1"/>
</dbReference>
<dbReference type="Pfam" id="PF20154">
    <property type="entry name" value="LNT_N"/>
    <property type="match status" value="1"/>
</dbReference>
<evidence type="ECO:0000313" key="11">
    <source>
        <dbReference type="EMBL" id="QSY48428.1"/>
    </source>
</evidence>
<evidence type="ECO:0000313" key="12">
    <source>
        <dbReference type="Proteomes" id="UP000671836"/>
    </source>
</evidence>
<dbReference type="PANTHER" id="PTHR38686">
    <property type="entry name" value="APOLIPOPROTEIN N-ACYLTRANSFERASE"/>
    <property type="match status" value="1"/>
</dbReference>
<organism evidence="11 12">
    <name type="scientific">Streptomyces griseocarneus</name>
    <dbReference type="NCBI Taxonomy" id="51201"/>
    <lineage>
        <taxon>Bacteria</taxon>
        <taxon>Bacillati</taxon>
        <taxon>Actinomycetota</taxon>
        <taxon>Actinomycetes</taxon>
        <taxon>Kitasatosporales</taxon>
        <taxon>Streptomycetaceae</taxon>
        <taxon>Streptomyces</taxon>
    </lineage>
</organism>